<reference evidence="2" key="1">
    <citation type="submission" date="2020-07" db="EMBL/GenBank/DDBJ databases">
        <title>Huge and variable diversity of episymbiotic CPR bacteria and DPANN archaea in groundwater ecosystems.</title>
        <authorList>
            <person name="He C.Y."/>
            <person name="Keren R."/>
            <person name="Whittaker M."/>
            <person name="Farag I.F."/>
            <person name="Doudna J."/>
            <person name="Cate J.H.D."/>
            <person name="Banfield J.F."/>
        </authorList>
    </citation>
    <scope>NUCLEOTIDE SEQUENCE</scope>
    <source>
        <strain evidence="2">NC_groundwater_193_Ag_S-0.1um_51_7</strain>
    </source>
</reference>
<comment type="caution">
    <text evidence="2">The sequence shown here is derived from an EMBL/GenBank/DDBJ whole genome shotgun (WGS) entry which is preliminary data.</text>
</comment>
<feature type="transmembrane region" description="Helical" evidence="1">
    <location>
        <begin position="41"/>
        <end position="63"/>
    </location>
</feature>
<name>A0A931WNE3_9BACT</name>
<evidence type="ECO:0000256" key="1">
    <source>
        <dbReference type="SAM" id="Phobius"/>
    </source>
</evidence>
<proteinExistence type="predicted"/>
<protein>
    <submittedName>
        <fullName evidence="2">Uncharacterized protein</fullName>
    </submittedName>
</protein>
<feature type="transmembrane region" description="Helical" evidence="1">
    <location>
        <begin position="7"/>
        <end position="29"/>
    </location>
</feature>
<evidence type="ECO:0000313" key="2">
    <source>
        <dbReference type="EMBL" id="MBI2097224.1"/>
    </source>
</evidence>
<sequence length="103" mass="11396">MKKSDHLLKGLLSAIGVLVYTSAVAWLGFHNQEIFGKPTNFLTPLFVLLLFVISASITGLLVLGKPIHLYLSGLKKEAFTLLFATLAWLILFIIVVVFILLIQ</sequence>
<evidence type="ECO:0000313" key="3">
    <source>
        <dbReference type="Proteomes" id="UP000724148"/>
    </source>
</evidence>
<feature type="transmembrane region" description="Helical" evidence="1">
    <location>
        <begin position="79"/>
        <end position="102"/>
    </location>
</feature>
<organism evidence="2 3">
    <name type="scientific">Candidatus Sungiibacteriota bacterium</name>
    <dbReference type="NCBI Taxonomy" id="2750080"/>
    <lineage>
        <taxon>Bacteria</taxon>
        <taxon>Candidatus Sungiibacteriota</taxon>
    </lineage>
</organism>
<dbReference type="AlphaFoldDB" id="A0A931WNE3"/>
<keyword evidence="1" id="KW-1133">Transmembrane helix</keyword>
<keyword evidence="1" id="KW-0472">Membrane</keyword>
<accession>A0A931WNE3</accession>
<dbReference type="Proteomes" id="UP000724148">
    <property type="component" value="Unassembled WGS sequence"/>
</dbReference>
<dbReference type="EMBL" id="JACOZA010000090">
    <property type="protein sequence ID" value="MBI2097224.1"/>
    <property type="molecule type" value="Genomic_DNA"/>
</dbReference>
<gene>
    <name evidence="2" type="ORF">HYT40_03720</name>
</gene>
<keyword evidence="1" id="KW-0812">Transmembrane</keyword>